<dbReference type="GO" id="GO:0006265">
    <property type="term" value="P:DNA topological change"/>
    <property type="evidence" value="ECO:0007669"/>
    <property type="project" value="InterPro"/>
</dbReference>
<dbReference type="InterPro" id="IPR000380">
    <property type="entry name" value="Topo_IA"/>
</dbReference>
<dbReference type="InterPro" id="IPR006171">
    <property type="entry name" value="TOPRIM_dom"/>
</dbReference>
<dbReference type="GO" id="GO:0003677">
    <property type="term" value="F:DNA binding"/>
    <property type="evidence" value="ECO:0007669"/>
    <property type="project" value="InterPro"/>
</dbReference>
<dbReference type="InterPro" id="IPR023405">
    <property type="entry name" value="Topo_IA_core_domain"/>
</dbReference>
<dbReference type="Gene3D" id="3.40.50.140">
    <property type="match status" value="1"/>
</dbReference>
<dbReference type="SUPFAM" id="SSF56712">
    <property type="entry name" value="Prokaryotic type I DNA topoisomerase"/>
    <property type="match status" value="1"/>
</dbReference>
<dbReference type="PANTHER" id="PTHR42785:SF1">
    <property type="entry name" value="DNA TOPOISOMERASE"/>
    <property type="match status" value="1"/>
</dbReference>
<dbReference type="EMBL" id="UINC01038854">
    <property type="protein sequence ID" value="SVB36466.1"/>
    <property type="molecule type" value="Genomic_DNA"/>
</dbReference>
<dbReference type="InterPro" id="IPR034149">
    <property type="entry name" value="TOPRIM_TopoI"/>
</dbReference>
<accession>A0A382DD89</accession>
<dbReference type="CDD" id="cd03363">
    <property type="entry name" value="TOPRIM_TopoIA_TopoI"/>
    <property type="match status" value="1"/>
</dbReference>
<proteinExistence type="predicted"/>
<evidence type="ECO:0000256" key="1">
    <source>
        <dbReference type="ARBA" id="ARBA00023235"/>
    </source>
</evidence>
<dbReference type="Gene3D" id="2.70.20.10">
    <property type="entry name" value="Topoisomerase I, domain 3"/>
    <property type="match status" value="1"/>
</dbReference>
<dbReference type="Pfam" id="PF01751">
    <property type="entry name" value="Toprim"/>
    <property type="match status" value="1"/>
</dbReference>
<dbReference type="Gene3D" id="1.10.290.10">
    <property type="entry name" value="Topoisomerase I, domain 4"/>
    <property type="match status" value="1"/>
</dbReference>
<dbReference type="SMART" id="SM00436">
    <property type="entry name" value="TOP1Bc"/>
    <property type="match status" value="1"/>
</dbReference>
<dbReference type="Gene3D" id="1.10.460.10">
    <property type="entry name" value="Topoisomerase I, domain 2"/>
    <property type="match status" value="1"/>
</dbReference>
<reference evidence="4" key="1">
    <citation type="submission" date="2018-05" db="EMBL/GenBank/DDBJ databases">
        <authorList>
            <person name="Lanie J.A."/>
            <person name="Ng W.-L."/>
            <person name="Kazmierczak K.M."/>
            <person name="Andrzejewski T.M."/>
            <person name="Davidsen T.M."/>
            <person name="Wayne K.J."/>
            <person name="Tettelin H."/>
            <person name="Glass J.I."/>
            <person name="Rusch D."/>
            <person name="Podicherti R."/>
            <person name="Tsui H.-C.T."/>
            <person name="Winkler M.E."/>
        </authorList>
    </citation>
    <scope>NUCLEOTIDE SEQUENCE</scope>
</reference>
<protein>
    <submittedName>
        <fullName evidence="4">Uncharacterized protein</fullName>
    </submittedName>
</protein>
<keyword evidence="1" id="KW-0413">Isomerase</keyword>
<feature type="domain" description="Topo IA-type catalytic" evidence="3">
    <location>
        <begin position="155"/>
        <end position="346"/>
    </location>
</feature>
<dbReference type="AlphaFoldDB" id="A0A382DD89"/>
<dbReference type="SMART" id="SM00493">
    <property type="entry name" value="TOPRIM"/>
    <property type="match status" value="1"/>
</dbReference>
<dbReference type="InterPro" id="IPR023406">
    <property type="entry name" value="Topo_IA_AS"/>
</dbReference>
<feature type="non-terminal residue" evidence="4">
    <location>
        <position position="1"/>
    </location>
</feature>
<evidence type="ECO:0000313" key="4">
    <source>
        <dbReference type="EMBL" id="SVB36466.1"/>
    </source>
</evidence>
<organism evidence="4">
    <name type="scientific">marine metagenome</name>
    <dbReference type="NCBI Taxonomy" id="408172"/>
    <lineage>
        <taxon>unclassified sequences</taxon>
        <taxon>metagenomes</taxon>
        <taxon>ecological metagenomes</taxon>
    </lineage>
</organism>
<feature type="domain" description="Toprim" evidence="2">
    <location>
        <begin position="3"/>
        <end position="140"/>
    </location>
</feature>
<dbReference type="PANTHER" id="PTHR42785">
    <property type="entry name" value="DNA TOPOISOMERASE, TYPE IA, CORE"/>
    <property type="match status" value="1"/>
</dbReference>
<sequence>VPTALVIVESPAKAKTIKRYLGADYSVEASVGHIRDIIQPKFVKKDKRYNFETHPENDELQFFGIDIFGQESSTNVWEPWYVVSENSRKTITQLRKALKEVDTLYLATDEDREGEAIAWHLVEVLKPKIPHYRMVFHEITEKAIVAALENTREIDLDLVAAQEARRIMDRISGFGWSSVMRQVIGGGATGGRVQSPTTRRIVERERERIRFVSADYSSVTANVLTRAEVAFMAKLIEINGRKVVSGKNDFDENGELKKGNNVVVLTEKTAGALKDVFTNKTLTVRSIERSPYQKKPKPPFTTSTFQQEVINKLGGSASAAMGIAQSLYQNGFITYHRTDSTALSDQ</sequence>
<dbReference type="InterPro" id="IPR013825">
    <property type="entry name" value="Topo_IA_cen_sub2"/>
</dbReference>
<dbReference type="InterPro" id="IPR003601">
    <property type="entry name" value="Topo_IA_2"/>
</dbReference>
<gene>
    <name evidence="4" type="ORF">METZ01_LOCUS189320</name>
</gene>
<feature type="non-terminal residue" evidence="4">
    <location>
        <position position="346"/>
    </location>
</feature>
<dbReference type="PROSITE" id="PS00396">
    <property type="entry name" value="TOPO_IA_1"/>
    <property type="match status" value="1"/>
</dbReference>
<name>A0A382DD89_9ZZZZ</name>
<dbReference type="PROSITE" id="PS50880">
    <property type="entry name" value="TOPRIM"/>
    <property type="match status" value="1"/>
</dbReference>
<dbReference type="Pfam" id="PF01131">
    <property type="entry name" value="Topoisom_bac"/>
    <property type="match status" value="1"/>
</dbReference>
<dbReference type="GO" id="GO:0003917">
    <property type="term" value="F:DNA topoisomerase type I (single strand cut, ATP-independent) activity"/>
    <property type="evidence" value="ECO:0007669"/>
    <property type="project" value="InterPro"/>
</dbReference>
<dbReference type="PROSITE" id="PS52039">
    <property type="entry name" value="TOPO_IA_2"/>
    <property type="match status" value="1"/>
</dbReference>
<dbReference type="InterPro" id="IPR013826">
    <property type="entry name" value="Topo_IA_cen_sub3"/>
</dbReference>
<evidence type="ECO:0000259" key="3">
    <source>
        <dbReference type="PROSITE" id="PS52039"/>
    </source>
</evidence>
<dbReference type="InterPro" id="IPR013497">
    <property type="entry name" value="Topo_IA_cen"/>
</dbReference>
<dbReference type="PRINTS" id="PR00417">
    <property type="entry name" value="PRTPISMRASEI"/>
</dbReference>
<evidence type="ECO:0000259" key="2">
    <source>
        <dbReference type="PROSITE" id="PS50880"/>
    </source>
</evidence>
<dbReference type="InterPro" id="IPR013824">
    <property type="entry name" value="Topo_IA_cen_sub1"/>
</dbReference>